<name>A0ACC2P4Q6_9HYME</name>
<keyword evidence="2" id="KW-1185">Reference proteome</keyword>
<comment type="caution">
    <text evidence="1">The sequence shown here is derived from an EMBL/GenBank/DDBJ whole genome shotgun (WGS) entry which is preliminary data.</text>
</comment>
<proteinExistence type="predicted"/>
<protein>
    <submittedName>
        <fullName evidence="1">Uncharacterized protein</fullName>
    </submittedName>
</protein>
<organism evidence="1 2">
    <name type="scientific">Eretmocerus hayati</name>
    <dbReference type="NCBI Taxonomy" id="131215"/>
    <lineage>
        <taxon>Eukaryota</taxon>
        <taxon>Metazoa</taxon>
        <taxon>Ecdysozoa</taxon>
        <taxon>Arthropoda</taxon>
        <taxon>Hexapoda</taxon>
        <taxon>Insecta</taxon>
        <taxon>Pterygota</taxon>
        <taxon>Neoptera</taxon>
        <taxon>Endopterygota</taxon>
        <taxon>Hymenoptera</taxon>
        <taxon>Apocrita</taxon>
        <taxon>Proctotrupomorpha</taxon>
        <taxon>Chalcidoidea</taxon>
        <taxon>Aphelinidae</taxon>
        <taxon>Aphelininae</taxon>
        <taxon>Eretmocerus</taxon>
    </lineage>
</organism>
<gene>
    <name evidence="1" type="ORF">QAD02_013880</name>
</gene>
<reference evidence="1" key="1">
    <citation type="submission" date="2023-04" db="EMBL/GenBank/DDBJ databases">
        <title>A chromosome-level genome assembly of the parasitoid wasp Eretmocerus hayati.</title>
        <authorList>
            <person name="Zhong Y."/>
            <person name="Liu S."/>
            <person name="Liu Y."/>
        </authorList>
    </citation>
    <scope>NUCLEOTIDE SEQUENCE</scope>
    <source>
        <strain evidence="1">ZJU_SS_LIU_2023</strain>
    </source>
</reference>
<sequence length="228" mass="24684">MTDSKIIEREAIKLAEAVSAESNQVSLTSLDLDAINPPSAMGSLVSLTASIGGIADNADNSDKSRCQSTSNQSANLFARKKSLPIGVVARRALNYGQSRTGSLENLLNECNNGNHSQLENVKPPSIMDELVDVGDMENSMLSVASITSEIVDSKDNSLTSSDPVFDLIKPVANVLSMTCMRYAEAMQASGQNSLSECFDNSFLLKCCLYIFAFVDIIRIHIFLYLPFL</sequence>
<dbReference type="EMBL" id="CM056742">
    <property type="protein sequence ID" value="KAJ8678093.1"/>
    <property type="molecule type" value="Genomic_DNA"/>
</dbReference>
<evidence type="ECO:0000313" key="1">
    <source>
        <dbReference type="EMBL" id="KAJ8678093.1"/>
    </source>
</evidence>
<evidence type="ECO:0000313" key="2">
    <source>
        <dbReference type="Proteomes" id="UP001239111"/>
    </source>
</evidence>
<dbReference type="Proteomes" id="UP001239111">
    <property type="component" value="Chromosome 2"/>
</dbReference>
<accession>A0ACC2P4Q6</accession>